<name>A0A1G7IJC1_9RHOB</name>
<dbReference type="Pfam" id="PF00144">
    <property type="entry name" value="Beta-lactamase"/>
    <property type="match status" value="1"/>
</dbReference>
<feature type="domain" description="Beta-lactamase-related" evidence="2">
    <location>
        <begin position="106"/>
        <end position="394"/>
    </location>
</feature>
<protein>
    <recommendedName>
        <fullName evidence="2">Beta-lactamase-related domain-containing protein</fullName>
    </recommendedName>
</protein>
<feature type="region of interest" description="Disordered" evidence="1">
    <location>
        <begin position="1"/>
        <end position="21"/>
    </location>
</feature>
<dbReference type="STRING" id="521013.SAMN04488567_3485"/>
<dbReference type="RefSeq" id="WP_090114078.1">
    <property type="nucleotide sequence ID" value="NZ_FNAT01000007.1"/>
</dbReference>
<organism evidence="3 4">
    <name type="scientific">Limimaricola pyoseonensis</name>
    <dbReference type="NCBI Taxonomy" id="521013"/>
    <lineage>
        <taxon>Bacteria</taxon>
        <taxon>Pseudomonadati</taxon>
        <taxon>Pseudomonadota</taxon>
        <taxon>Alphaproteobacteria</taxon>
        <taxon>Rhodobacterales</taxon>
        <taxon>Paracoccaceae</taxon>
        <taxon>Limimaricola</taxon>
    </lineage>
</organism>
<dbReference type="Gene3D" id="3.40.710.10">
    <property type="entry name" value="DD-peptidase/beta-lactamase superfamily"/>
    <property type="match status" value="1"/>
</dbReference>
<accession>A0A1G7IJC1</accession>
<dbReference type="PANTHER" id="PTHR43283:SF14">
    <property type="entry name" value="BLL8153 PROTEIN"/>
    <property type="match status" value="1"/>
</dbReference>
<evidence type="ECO:0000313" key="4">
    <source>
        <dbReference type="Proteomes" id="UP000198922"/>
    </source>
</evidence>
<dbReference type="InterPro" id="IPR001466">
    <property type="entry name" value="Beta-lactam-related"/>
</dbReference>
<evidence type="ECO:0000313" key="3">
    <source>
        <dbReference type="EMBL" id="SDF12636.1"/>
    </source>
</evidence>
<evidence type="ECO:0000256" key="1">
    <source>
        <dbReference type="SAM" id="MobiDB-lite"/>
    </source>
</evidence>
<dbReference type="EMBL" id="FNAT01000007">
    <property type="protein sequence ID" value="SDF12636.1"/>
    <property type="molecule type" value="Genomic_DNA"/>
</dbReference>
<dbReference type="InterPro" id="IPR012338">
    <property type="entry name" value="Beta-lactam/transpept-like"/>
</dbReference>
<dbReference type="PANTHER" id="PTHR43283">
    <property type="entry name" value="BETA-LACTAMASE-RELATED"/>
    <property type="match status" value="1"/>
</dbReference>
<reference evidence="4" key="1">
    <citation type="submission" date="2016-10" db="EMBL/GenBank/DDBJ databases">
        <authorList>
            <person name="Varghese N."/>
            <person name="Submissions S."/>
        </authorList>
    </citation>
    <scope>NUCLEOTIDE SEQUENCE [LARGE SCALE GENOMIC DNA]</scope>
    <source>
        <strain evidence="4">DSM 21424</strain>
    </source>
</reference>
<gene>
    <name evidence="3" type="ORF">SAMN04488567_3485</name>
</gene>
<dbReference type="SUPFAM" id="SSF56601">
    <property type="entry name" value="beta-lactamase/transpeptidase-like"/>
    <property type="match status" value="1"/>
</dbReference>
<dbReference type="Proteomes" id="UP000198922">
    <property type="component" value="Unassembled WGS sequence"/>
</dbReference>
<dbReference type="AlphaFoldDB" id="A0A1G7IJC1"/>
<evidence type="ECO:0000259" key="2">
    <source>
        <dbReference type="Pfam" id="PF00144"/>
    </source>
</evidence>
<sequence length="403" mass="42727">MTGRFGITRASDGSVPRQGRPAYVNPHAAESIGAVEAIYGGALGPDLAVSTFRNIHRLFPTRTVAAAGTPRPLPSSDRRLGPVAVEIDGATYGFDDALALDRVTGLIVLKDGAVVHETYRHGNRPDTRWMSMSVAKSVTSTLLGAAIAEGHVGGLDDMVTDHVPALAGSAYDGVTVGDILLMASGVAWDETYTNPASDRRDLLRAQIAQQPGALMAVMAALPRAGEPGTRHTYSTGETQVLGEVVRGATGLPLAEYLSRTIWTPYGMETDAEWWLDAPGGAEIGGSGLCATLRDYARFGQFFLGGGVIDGRSVLPEGWTEAAGRRQTLRTGAEIDYGYMWWPAWTATSMADRAFTAVGIHGQYLYLNPARNIVVVLNCARSAPTGQEPVETMALIDAVVGAIR</sequence>
<dbReference type="InterPro" id="IPR050789">
    <property type="entry name" value="Diverse_Enzym_Activities"/>
</dbReference>
<keyword evidence="4" id="KW-1185">Reference proteome</keyword>
<proteinExistence type="predicted"/>
<dbReference type="OrthoDB" id="9814204at2"/>